<dbReference type="Pfam" id="PF12704">
    <property type="entry name" value="MacB_PCD"/>
    <property type="match status" value="1"/>
</dbReference>
<keyword evidence="1" id="KW-0472">Membrane</keyword>
<feature type="domain" description="MacB-like periplasmic core" evidence="2">
    <location>
        <begin position="22"/>
        <end position="82"/>
    </location>
</feature>
<dbReference type="InterPro" id="IPR025857">
    <property type="entry name" value="MacB_PCD"/>
</dbReference>
<reference evidence="3" key="1">
    <citation type="journal article" date="2014" name="Front. Microbiol.">
        <title>High frequency of phylogenetically diverse reductive dehalogenase-homologous genes in deep subseafloor sedimentary metagenomes.</title>
        <authorList>
            <person name="Kawai M."/>
            <person name="Futagami T."/>
            <person name="Toyoda A."/>
            <person name="Takaki Y."/>
            <person name="Nishi S."/>
            <person name="Hori S."/>
            <person name="Arai W."/>
            <person name="Tsubouchi T."/>
            <person name="Morono Y."/>
            <person name="Uchiyama I."/>
            <person name="Ito T."/>
            <person name="Fujiyama A."/>
            <person name="Inagaki F."/>
            <person name="Takami H."/>
        </authorList>
    </citation>
    <scope>NUCLEOTIDE SEQUENCE</scope>
    <source>
        <strain evidence="3">Expedition CK06-06</strain>
    </source>
</reference>
<evidence type="ECO:0000259" key="2">
    <source>
        <dbReference type="Pfam" id="PF12704"/>
    </source>
</evidence>
<accession>X1NRZ5</accession>
<sequence>MNKWLDSLSAAWSGVITHKLRSSLTMLGIVIGITAVIALMSIGRGVEAEIISQIESLGSNVVFITPGWTTEEEAWAAGGSAQTLTRA</sequence>
<dbReference type="EMBL" id="BARV01042197">
    <property type="protein sequence ID" value="GAI46837.1"/>
    <property type="molecule type" value="Genomic_DNA"/>
</dbReference>
<name>X1NRZ5_9ZZZZ</name>
<proteinExistence type="predicted"/>
<dbReference type="PANTHER" id="PTHR30572:SF4">
    <property type="entry name" value="ABC TRANSPORTER PERMEASE YTRF"/>
    <property type="match status" value="1"/>
</dbReference>
<dbReference type="PANTHER" id="PTHR30572">
    <property type="entry name" value="MEMBRANE COMPONENT OF TRANSPORTER-RELATED"/>
    <property type="match status" value="1"/>
</dbReference>
<feature type="transmembrane region" description="Helical" evidence="1">
    <location>
        <begin position="20"/>
        <end position="42"/>
    </location>
</feature>
<keyword evidence="1" id="KW-1133">Transmembrane helix</keyword>
<evidence type="ECO:0000256" key="1">
    <source>
        <dbReference type="SAM" id="Phobius"/>
    </source>
</evidence>
<dbReference type="InterPro" id="IPR050250">
    <property type="entry name" value="Macrolide_Exporter_MacB"/>
</dbReference>
<keyword evidence="1" id="KW-0812">Transmembrane</keyword>
<evidence type="ECO:0000313" key="3">
    <source>
        <dbReference type="EMBL" id="GAI46837.1"/>
    </source>
</evidence>
<gene>
    <name evidence="3" type="ORF">S06H3_63561</name>
</gene>
<dbReference type="AlphaFoldDB" id="X1NRZ5"/>
<dbReference type="GO" id="GO:0022857">
    <property type="term" value="F:transmembrane transporter activity"/>
    <property type="evidence" value="ECO:0007669"/>
    <property type="project" value="TreeGrafter"/>
</dbReference>
<protein>
    <recommendedName>
        <fullName evidence="2">MacB-like periplasmic core domain-containing protein</fullName>
    </recommendedName>
</protein>
<organism evidence="3">
    <name type="scientific">marine sediment metagenome</name>
    <dbReference type="NCBI Taxonomy" id="412755"/>
    <lineage>
        <taxon>unclassified sequences</taxon>
        <taxon>metagenomes</taxon>
        <taxon>ecological metagenomes</taxon>
    </lineage>
</organism>
<comment type="caution">
    <text evidence="3">The sequence shown here is derived from an EMBL/GenBank/DDBJ whole genome shotgun (WGS) entry which is preliminary data.</text>
</comment>
<feature type="non-terminal residue" evidence="3">
    <location>
        <position position="87"/>
    </location>
</feature>
<dbReference type="GO" id="GO:0005886">
    <property type="term" value="C:plasma membrane"/>
    <property type="evidence" value="ECO:0007669"/>
    <property type="project" value="TreeGrafter"/>
</dbReference>